<gene>
    <name evidence="2" type="ORF">HQ43_07670</name>
</gene>
<protein>
    <submittedName>
        <fullName evidence="2">Uncharacterized protein</fullName>
    </submittedName>
</protein>
<dbReference type="EMBL" id="JQZV01000013">
    <property type="protein sequence ID" value="KGN91931.1"/>
    <property type="molecule type" value="Genomic_DNA"/>
</dbReference>
<keyword evidence="3" id="KW-1185">Reference proteome</keyword>
<sequence>MGGLFHFTPSFRATSFPVPKKSFLVPFLQTESPGTEKEKAKTGREKSVSREQTKVIPGLYLTTETDVKNKDNLRHKNRSSFCTFLPPRSLHFYIFHTEKCPLFSVSLF</sequence>
<evidence type="ECO:0000256" key="1">
    <source>
        <dbReference type="SAM" id="MobiDB-lite"/>
    </source>
</evidence>
<dbReference type="Proteomes" id="UP000030101">
    <property type="component" value="Unassembled WGS sequence"/>
</dbReference>
<reference evidence="2 3" key="1">
    <citation type="submission" date="2014-08" db="EMBL/GenBank/DDBJ databases">
        <title>Porphyromonas canoris strain:OH2762 Genome sequencing.</title>
        <authorList>
            <person name="Wallis C."/>
            <person name="Deusch O."/>
            <person name="O'Flynn C."/>
            <person name="Davis I."/>
            <person name="Jospin G."/>
            <person name="Darling A.E."/>
            <person name="Coil D.A."/>
            <person name="Alexiev A."/>
            <person name="Horsfall A."/>
            <person name="Kirkwood N."/>
            <person name="Harris S."/>
            <person name="Eisen J.A."/>
        </authorList>
    </citation>
    <scope>NUCLEOTIDE SEQUENCE [LARGE SCALE GENOMIC DNA]</scope>
    <source>
        <strain evidence="3">COT-108 OH2762</strain>
    </source>
</reference>
<feature type="compositionally biased region" description="Basic and acidic residues" evidence="1">
    <location>
        <begin position="34"/>
        <end position="51"/>
    </location>
</feature>
<name>A0ABR4XJS6_9PORP</name>
<feature type="region of interest" description="Disordered" evidence="1">
    <location>
        <begin position="32"/>
        <end position="51"/>
    </location>
</feature>
<accession>A0ABR4XJS6</accession>
<proteinExistence type="predicted"/>
<comment type="caution">
    <text evidence="2">The sequence shown here is derived from an EMBL/GenBank/DDBJ whole genome shotgun (WGS) entry which is preliminary data.</text>
</comment>
<organism evidence="2 3">
    <name type="scientific">Porphyromonas canoris</name>
    <dbReference type="NCBI Taxonomy" id="36875"/>
    <lineage>
        <taxon>Bacteria</taxon>
        <taxon>Pseudomonadati</taxon>
        <taxon>Bacteroidota</taxon>
        <taxon>Bacteroidia</taxon>
        <taxon>Bacteroidales</taxon>
        <taxon>Porphyromonadaceae</taxon>
        <taxon>Porphyromonas</taxon>
    </lineage>
</organism>
<evidence type="ECO:0000313" key="3">
    <source>
        <dbReference type="Proteomes" id="UP000030101"/>
    </source>
</evidence>
<evidence type="ECO:0000313" key="2">
    <source>
        <dbReference type="EMBL" id="KGN91931.1"/>
    </source>
</evidence>